<name>A0A2J7ZXY2_9CHLO</name>
<dbReference type="OrthoDB" id="504708at2759"/>
<dbReference type="PANTHER" id="PTHR30540:SF83">
    <property type="entry name" value="K+ POTASSIUM TRANSPORTER"/>
    <property type="match status" value="1"/>
</dbReference>
<accession>A0A2J7ZXY2</accession>
<reference evidence="5 6" key="1">
    <citation type="journal article" date="2017" name="Mol. Biol. Evol.">
        <title>The 4-celled Tetrabaena socialis nuclear genome reveals the essential components for genetic control of cell number at the origin of multicellularity in the volvocine lineage.</title>
        <authorList>
            <person name="Featherston J."/>
            <person name="Arakaki Y."/>
            <person name="Hanschen E.R."/>
            <person name="Ferris P.J."/>
            <person name="Michod R.E."/>
            <person name="Olson B.J.S.C."/>
            <person name="Nozaki H."/>
            <person name="Durand P.M."/>
        </authorList>
    </citation>
    <scope>NUCLEOTIDE SEQUENCE [LARGE SCALE GENOMIC DNA]</scope>
    <source>
        <strain evidence="5 6">NIES-571</strain>
    </source>
</reference>
<organism evidence="5 6">
    <name type="scientific">Tetrabaena socialis</name>
    <dbReference type="NCBI Taxonomy" id="47790"/>
    <lineage>
        <taxon>Eukaryota</taxon>
        <taxon>Viridiplantae</taxon>
        <taxon>Chlorophyta</taxon>
        <taxon>core chlorophytes</taxon>
        <taxon>Chlorophyceae</taxon>
        <taxon>CS clade</taxon>
        <taxon>Chlamydomonadales</taxon>
        <taxon>Tetrabaenaceae</taxon>
        <taxon>Tetrabaena</taxon>
    </lineage>
</organism>
<dbReference type="Proteomes" id="UP000236333">
    <property type="component" value="Unassembled WGS sequence"/>
</dbReference>
<dbReference type="GO" id="GO:0015079">
    <property type="term" value="F:potassium ion transmembrane transporter activity"/>
    <property type="evidence" value="ECO:0007669"/>
    <property type="project" value="InterPro"/>
</dbReference>
<evidence type="ECO:0000256" key="3">
    <source>
        <dbReference type="SAM" id="Phobius"/>
    </source>
</evidence>
<feature type="domain" description="K+ potassium transporter integral membrane" evidence="4">
    <location>
        <begin position="89"/>
        <end position="246"/>
    </location>
</feature>
<feature type="transmembrane region" description="Helical" evidence="3">
    <location>
        <begin position="224"/>
        <end position="242"/>
    </location>
</feature>
<sequence length="410" mass="43263">MDLIATLYILDLGGALWCLNMSLSTSLDTLPVALCGICGTKTASSGTANLANRAAKKSSTPSRSSAPASTPGPATSTSSGRSPQRSSGAAHVLHHPRDTDAFWASLPRPLLYPMLVLATLATIVASQALISGVFSILRQAIVLGAFPPVRVVHTGGRKPGAATQVYVPLANVLLLLLCCAVVAGFRDTVALGKAYGLAVMTDMVITTCLVTLVMVVVWELGLPLVLLFFLLFFSVEATYWSANIIKRHQEWKVPPVVQLRRPALRRRDGVAVNYLWVVAALLPLDRQRRQHALAQQPRGRAHKEAVAAGGTSTAPWVGRGLPTVVPSCGSSRAASSTMRMSHSTYAERKEAAEEPAAGSSARPCVEKPAAGRASLRLEKPSPCASMYASSASHTVGTPALMVTAQLSISE</sequence>
<dbReference type="InterPro" id="IPR003855">
    <property type="entry name" value="K+_transporter"/>
</dbReference>
<comment type="similarity">
    <text evidence="1">Belongs to the HAK/KUP transporter (TC 2.A.72.3) family.</text>
</comment>
<keyword evidence="3" id="KW-1133">Transmembrane helix</keyword>
<gene>
    <name evidence="5" type="ORF">TSOC_008643</name>
</gene>
<dbReference type="PANTHER" id="PTHR30540">
    <property type="entry name" value="OSMOTIC STRESS POTASSIUM TRANSPORTER"/>
    <property type="match status" value="1"/>
</dbReference>
<feature type="transmembrane region" description="Helical" evidence="3">
    <location>
        <begin position="165"/>
        <end position="185"/>
    </location>
</feature>
<dbReference type="AlphaFoldDB" id="A0A2J7ZXY2"/>
<evidence type="ECO:0000313" key="5">
    <source>
        <dbReference type="EMBL" id="PNH05126.1"/>
    </source>
</evidence>
<evidence type="ECO:0000313" key="6">
    <source>
        <dbReference type="Proteomes" id="UP000236333"/>
    </source>
</evidence>
<feature type="region of interest" description="Disordered" evidence="2">
    <location>
        <begin position="292"/>
        <end position="365"/>
    </location>
</feature>
<feature type="compositionally biased region" description="Low complexity" evidence="2">
    <location>
        <begin position="330"/>
        <end position="344"/>
    </location>
</feature>
<feature type="region of interest" description="Disordered" evidence="2">
    <location>
        <begin position="49"/>
        <end position="91"/>
    </location>
</feature>
<feature type="transmembrane region" description="Helical" evidence="3">
    <location>
        <begin position="110"/>
        <end position="137"/>
    </location>
</feature>
<feature type="compositionally biased region" description="Low complexity" evidence="2">
    <location>
        <begin position="57"/>
        <end position="88"/>
    </location>
</feature>
<dbReference type="InterPro" id="IPR053951">
    <property type="entry name" value="K_trans_N"/>
</dbReference>
<dbReference type="GO" id="GO:0016020">
    <property type="term" value="C:membrane"/>
    <property type="evidence" value="ECO:0007669"/>
    <property type="project" value="InterPro"/>
</dbReference>
<keyword evidence="3" id="KW-0472">Membrane</keyword>
<dbReference type="EMBL" id="PGGS01000332">
    <property type="protein sequence ID" value="PNH05126.1"/>
    <property type="molecule type" value="Genomic_DNA"/>
</dbReference>
<evidence type="ECO:0000259" key="4">
    <source>
        <dbReference type="Pfam" id="PF02705"/>
    </source>
</evidence>
<feature type="transmembrane region" description="Helical" evidence="3">
    <location>
        <begin position="197"/>
        <end position="218"/>
    </location>
</feature>
<evidence type="ECO:0000256" key="1">
    <source>
        <dbReference type="ARBA" id="ARBA00008440"/>
    </source>
</evidence>
<evidence type="ECO:0000256" key="2">
    <source>
        <dbReference type="SAM" id="MobiDB-lite"/>
    </source>
</evidence>
<keyword evidence="3" id="KW-0812">Transmembrane</keyword>
<protein>
    <submittedName>
        <fullName evidence="5">Potassium transporter 6</fullName>
    </submittedName>
</protein>
<dbReference type="Pfam" id="PF02705">
    <property type="entry name" value="K_trans"/>
    <property type="match status" value="1"/>
</dbReference>
<proteinExistence type="inferred from homology"/>
<comment type="caution">
    <text evidence="5">The sequence shown here is derived from an EMBL/GenBank/DDBJ whole genome shotgun (WGS) entry which is preliminary data.</text>
</comment>
<keyword evidence="6" id="KW-1185">Reference proteome</keyword>